<proteinExistence type="predicted"/>
<feature type="compositionally biased region" description="Basic residues" evidence="1">
    <location>
        <begin position="43"/>
        <end position="63"/>
    </location>
</feature>
<gene>
    <name evidence="2" type="ORF">BDV41DRAFT_62774</name>
</gene>
<feature type="compositionally biased region" description="Low complexity" evidence="1">
    <location>
        <begin position="28"/>
        <end position="39"/>
    </location>
</feature>
<dbReference type="Proteomes" id="UP000325433">
    <property type="component" value="Unassembled WGS sequence"/>
</dbReference>
<evidence type="ECO:0000256" key="1">
    <source>
        <dbReference type="SAM" id="MobiDB-lite"/>
    </source>
</evidence>
<evidence type="ECO:0000313" key="2">
    <source>
        <dbReference type="EMBL" id="KAE8307188.1"/>
    </source>
</evidence>
<evidence type="ECO:0000313" key="3">
    <source>
        <dbReference type="Proteomes" id="UP000325433"/>
    </source>
</evidence>
<sequence length="159" mass="18103">MVVTIHECAEDSSGVRSRRLTIKTPQEQSHTQSMTSSSSNLRTKQRSKQARWKKKSKTTRKPWSRPLETPITPIVQNTAVGPQSWRNLACTLVAQQDKSHPTIFSSCFYLWYHPVGQVHIASSNNSWTRFPEVPRQLPLFVRKGKVSRAEECPVAADMI</sequence>
<organism evidence="2 3">
    <name type="scientific">Aspergillus transmontanensis</name>
    <dbReference type="NCBI Taxonomy" id="1034304"/>
    <lineage>
        <taxon>Eukaryota</taxon>
        <taxon>Fungi</taxon>
        <taxon>Dikarya</taxon>
        <taxon>Ascomycota</taxon>
        <taxon>Pezizomycotina</taxon>
        <taxon>Eurotiomycetes</taxon>
        <taxon>Eurotiomycetidae</taxon>
        <taxon>Eurotiales</taxon>
        <taxon>Aspergillaceae</taxon>
        <taxon>Aspergillus</taxon>
        <taxon>Aspergillus subgen. Circumdati</taxon>
    </lineage>
</organism>
<dbReference type="AlphaFoldDB" id="A0A5N6VFX7"/>
<dbReference type="EMBL" id="ML738414">
    <property type="protein sequence ID" value="KAE8307188.1"/>
    <property type="molecule type" value="Genomic_DNA"/>
</dbReference>
<feature type="region of interest" description="Disordered" evidence="1">
    <location>
        <begin position="14"/>
        <end position="69"/>
    </location>
</feature>
<name>A0A5N6VFX7_9EURO</name>
<keyword evidence="3" id="KW-1185">Reference proteome</keyword>
<protein>
    <submittedName>
        <fullName evidence="2">Uncharacterized protein</fullName>
    </submittedName>
</protein>
<reference evidence="3" key="1">
    <citation type="submission" date="2019-04" db="EMBL/GenBank/DDBJ databases">
        <title>Friends and foes A comparative genomics studyof 23 Aspergillus species from section Flavi.</title>
        <authorList>
            <consortium name="DOE Joint Genome Institute"/>
            <person name="Kjaerbolling I."/>
            <person name="Vesth T."/>
            <person name="Frisvad J.C."/>
            <person name="Nybo J.L."/>
            <person name="Theobald S."/>
            <person name="Kildgaard S."/>
            <person name="Isbrandt T."/>
            <person name="Kuo A."/>
            <person name="Sato A."/>
            <person name="Lyhne E.K."/>
            <person name="Kogle M.E."/>
            <person name="Wiebenga A."/>
            <person name="Kun R.S."/>
            <person name="Lubbers R.J."/>
            <person name="Makela M.R."/>
            <person name="Barry K."/>
            <person name="Chovatia M."/>
            <person name="Clum A."/>
            <person name="Daum C."/>
            <person name="Haridas S."/>
            <person name="He G."/>
            <person name="LaButti K."/>
            <person name="Lipzen A."/>
            <person name="Mondo S."/>
            <person name="Riley R."/>
            <person name="Salamov A."/>
            <person name="Simmons B.A."/>
            <person name="Magnuson J.K."/>
            <person name="Henrissat B."/>
            <person name="Mortensen U.H."/>
            <person name="Larsen T.O."/>
            <person name="Devries R.P."/>
            <person name="Grigoriev I.V."/>
            <person name="Machida M."/>
            <person name="Baker S.E."/>
            <person name="Andersen M.R."/>
        </authorList>
    </citation>
    <scope>NUCLEOTIDE SEQUENCE [LARGE SCALE GENOMIC DNA]</scope>
    <source>
        <strain evidence="3">CBS 130015</strain>
    </source>
</reference>
<accession>A0A5N6VFX7</accession>